<dbReference type="PROSITE" id="PS00479">
    <property type="entry name" value="ZF_DAG_PE_1"/>
    <property type="match status" value="1"/>
</dbReference>
<dbReference type="GO" id="GO:0007266">
    <property type="term" value="P:Rho protein signal transduction"/>
    <property type="evidence" value="ECO:0007669"/>
    <property type="project" value="TreeGrafter"/>
</dbReference>
<reference evidence="7" key="1">
    <citation type="submission" date="2017-02" db="UniProtKB">
        <authorList>
            <consortium name="WormBaseParasite"/>
        </authorList>
    </citation>
    <scope>IDENTIFICATION</scope>
</reference>
<proteinExistence type="predicted"/>
<feature type="domain" description="Rho-GAP" evidence="5">
    <location>
        <begin position="296"/>
        <end position="485"/>
    </location>
</feature>
<dbReference type="SMART" id="SM00324">
    <property type="entry name" value="RhoGAP"/>
    <property type="match status" value="1"/>
</dbReference>
<dbReference type="InterPro" id="IPR008936">
    <property type="entry name" value="Rho_GTPase_activation_prot"/>
</dbReference>
<protein>
    <submittedName>
        <fullName evidence="7">Rac GTPase-activating protein 1</fullName>
    </submittedName>
</protein>
<evidence type="ECO:0000256" key="3">
    <source>
        <dbReference type="SAM" id="Coils"/>
    </source>
</evidence>
<dbReference type="GO" id="GO:0030496">
    <property type="term" value="C:midbody"/>
    <property type="evidence" value="ECO:0007669"/>
    <property type="project" value="TreeGrafter"/>
</dbReference>
<dbReference type="GO" id="GO:0046872">
    <property type="term" value="F:metal ion binding"/>
    <property type="evidence" value="ECO:0007669"/>
    <property type="project" value="UniProtKB-KW"/>
</dbReference>
<dbReference type="AlphaFoldDB" id="A0A0N5BNI5"/>
<dbReference type="InterPro" id="IPR046349">
    <property type="entry name" value="C1-like_sf"/>
</dbReference>
<accession>A0A0N5BNI5</accession>
<dbReference type="GO" id="GO:0005634">
    <property type="term" value="C:nucleus"/>
    <property type="evidence" value="ECO:0007669"/>
    <property type="project" value="TreeGrafter"/>
</dbReference>
<dbReference type="SMART" id="SM00109">
    <property type="entry name" value="C1"/>
    <property type="match status" value="1"/>
</dbReference>
<dbReference type="PANTHER" id="PTHR46199:SF3">
    <property type="entry name" value="RAC GTPASE-ACTIVATING PROTEIN 1"/>
    <property type="match status" value="1"/>
</dbReference>
<dbReference type="Gene3D" id="3.30.60.20">
    <property type="match status" value="1"/>
</dbReference>
<name>A0A0N5BNI5_STREA</name>
<evidence type="ECO:0000313" key="7">
    <source>
        <dbReference type="WBParaSite" id="SPAL_0000746400.1"/>
    </source>
</evidence>
<dbReference type="GO" id="GO:0032154">
    <property type="term" value="C:cleavage furrow"/>
    <property type="evidence" value="ECO:0007669"/>
    <property type="project" value="TreeGrafter"/>
</dbReference>
<dbReference type="GO" id="GO:0097149">
    <property type="term" value="C:centralspindlin complex"/>
    <property type="evidence" value="ECO:0007669"/>
    <property type="project" value="TreeGrafter"/>
</dbReference>
<dbReference type="GO" id="GO:0051233">
    <property type="term" value="C:spindle midzone"/>
    <property type="evidence" value="ECO:0007669"/>
    <property type="project" value="TreeGrafter"/>
</dbReference>
<dbReference type="PROSITE" id="PS50081">
    <property type="entry name" value="ZF_DAG_PE_2"/>
    <property type="match status" value="1"/>
</dbReference>
<dbReference type="STRING" id="174720.A0A0N5BNI5"/>
<dbReference type="GO" id="GO:0000281">
    <property type="term" value="P:mitotic cytokinesis"/>
    <property type="evidence" value="ECO:0007669"/>
    <property type="project" value="TreeGrafter"/>
</dbReference>
<feature type="domain" description="Phorbol-ester/DAG-type" evidence="4">
    <location>
        <begin position="233"/>
        <end position="281"/>
    </location>
</feature>
<dbReference type="Pfam" id="PF00620">
    <property type="entry name" value="RhoGAP"/>
    <property type="match status" value="1"/>
</dbReference>
<dbReference type="InterPro" id="IPR000198">
    <property type="entry name" value="RhoGAP_dom"/>
</dbReference>
<evidence type="ECO:0000256" key="2">
    <source>
        <dbReference type="ARBA" id="ARBA00022833"/>
    </source>
</evidence>
<keyword evidence="1" id="KW-0479">Metal-binding</keyword>
<keyword evidence="3" id="KW-0175">Coiled coil</keyword>
<dbReference type="WBParaSite" id="SPAL_0000746400.1">
    <property type="protein sequence ID" value="SPAL_0000746400.1"/>
    <property type="gene ID" value="SPAL_0000746400"/>
</dbReference>
<keyword evidence="6" id="KW-1185">Reference proteome</keyword>
<dbReference type="SUPFAM" id="SSF48350">
    <property type="entry name" value="GTPase activation domain, GAP"/>
    <property type="match status" value="1"/>
</dbReference>
<evidence type="ECO:0000259" key="5">
    <source>
        <dbReference type="PROSITE" id="PS50238"/>
    </source>
</evidence>
<evidence type="ECO:0000313" key="6">
    <source>
        <dbReference type="Proteomes" id="UP000046392"/>
    </source>
</evidence>
<dbReference type="Gene3D" id="1.10.555.10">
    <property type="entry name" value="Rho GTPase activation protein"/>
    <property type="match status" value="1"/>
</dbReference>
<dbReference type="InterPro" id="IPR002219">
    <property type="entry name" value="PKC_DAG/PE"/>
</dbReference>
<feature type="coiled-coil region" evidence="3">
    <location>
        <begin position="27"/>
        <end position="61"/>
    </location>
</feature>
<dbReference type="GO" id="GO:0005096">
    <property type="term" value="F:GTPase activator activity"/>
    <property type="evidence" value="ECO:0007669"/>
    <property type="project" value="TreeGrafter"/>
</dbReference>
<sequence length="503" mass="58033">MLRIELELKEKYMSEINKRFSTKDSYLLDSREQIKILQTQKNELEEKINRLTRVFKVMEKNTKKMACYNNSPLSLKSNITQKENIEEKNNLILENKSFEEYYDDFSLPNWFYEETSTVDNEKNTISTLTQSGKSHEQNRFAYVNDAKKMSNSSIFSVLKSECSNTKNNRLQSPEPKHHVSFIANPVYCHKNGDNVTSNQIKTSILCNRSINTPDFVSIKDGWIKNLNSISSRLHSFNNINYPSECCEYCKKSFNSSKAVSKCDDCGVICHSSCTIKVPTPCVPRNIFYKYGSKIKLSFPNICPQTFPMIPYIVVHCIIALEKYYPTIKNLYELPESKLEVSKLYNTFLYSHTIPILENFAAPTIVGCLLKFLRAFSDPIIPHFLWEKFEAAIHKINKDTLVSVIYDLPKPNLNTLAFLCLHWKRVAEKSYPNIKVGIYNISNAIAPTVVGFKTSPEIISLDQMEKEMESQKLLMLGLLQLSDAFWKQILSCPTDNITYRNQIV</sequence>
<organism evidence="6 7">
    <name type="scientific">Strongyloides papillosus</name>
    <name type="common">Intestinal threadworm</name>
    <dbReference type="NCBI Taxonomy" id="174720"/>
    <lineage>
        <taxon>Eukaryota</taxon>
        <taxon>Metazoa</taxon>
        <taxon>Ecdysozoa</taxon>
        <taxon>Nematoda</taxon>
        <taxon>Chromadorea</taxon>
        <taxon>Rhabditida</taxon>
        <taxon>Tylenchina</taxon>
        <taxon>Panagrolaimomorpha</taxon>
        <taxon>Strongyloidoidea</taxon>
        <taxon>Strongyloididae</taxon>
        <taxon>Strongyloides</taxon>
    </lineage>
</organism>
<evidence type="ECO:0000259" key="4">
    <source>
        <dbReference type="PROSITE" id="PS50081"/>
    </source>
</evidence>
<dbReference type="Proteomes" id="UP000046392">
    <property type="component" value="Unplaced"/>
</dbReference>
<dbReference type="GO" id="GO:0051256">
    <property type="term" value="P:mitotic spindle midzone assembly"/>
    <property type="evidence" value="ECO:0007669"/>
    <property type="project" value="TreeGrafter"/>
</dbReference>
<dbReference type="PANTHER" id="PTHR46199">
    <property type="entry name" value="RAC GTPASE-ACTIVATING PROTEIN 1"/>
    <property type="match status" value="1"/>
</dbReference>
<keyword evidence="2" id="KW-0862">Zinc</keyword>
<dbReference type="SUPFAM" id="SSF57889">
    <property type="entry name" value="Cysteine-rich domain"/>
    <property type="match status" value="1"/>
</dbReference>
<evidence type="ECO:0000256" key="1">
    <source>
        <dbReference type="ARBA" id="ARBA00022723"/>
    </source>
</evidence>
<dbReference type="PROSITE" id="PS50238">
    <property type="entry name" value="RHOGAP"/>
    <property type="match status" value="1"/>
</dbReference>